<dbReference type="EMBL" id="DXCL01000009">
    <property type="protein sequence ID" value="HIZ02955.1"/>
    <property type="molecule type" value="Genomic_DNA"/>
</dbReference>
<protein>
    <submittedName>
        <fullName evidence="2">Sporulation protein YqfD</fullName>
    </submittedName>
</protein>
<dbReference type="AlphaFoldDB" id="A0A9D2AA66"/>
<name>A0A9D2AA66_9FIRM</name>
<evidence type="ECO:0000313" key="2">
    <source>
        <dbReference type="EMBL" id="HIZ02955.1"/>
    </source>
</evidence>
<dbReference type="Pfam" id="PF06898">
    <property type="entry name" value="YqfD"/>
    <property type="match status" value="1"/>
</dbReference>
<dbReference type="InterPro" id="IPR010690">
    <property type="entry name" value="YqfD"/>
</dbReference>
<proteinExistence type="predicted"/>
<feature type="transmembrane region" description="Helical" evidence="1">
    <location>
        <begin position="83"/>
        <end position="104"/>
    </location>
</feature>
<evidence type="ECO:0000313" key="3">
    <source>
        <dbReference type="Proteomes" id="UP000824132"/>
    </source>
</evidence>
<reference evidence="2" key="1">
    <citation type="journal article" date="2021" name="PeerJ">
        <title>Extensive microbial diversity within the chicken gut microbiome revealed by metagenomics and culture.</title>
        <authorList>
            <person name="Gilroy R."/>
            <person name="Ravi A."/>
            <person name="Getino M."/>
            <person name="Pursley I."/>
            <person name="Horton D.L."/>
            <person name="Alikhan N.F."/>
            <person name="Baker D."/>
            <person name="Gharbi K."/>
            <person name="Hall N."/>
            <person name="Watson M."/>
            <person name="Adriaenssens E.M."/>
            <person name="Foster-Nyarko E."/>
            <person name="Jarju S."/>
            <person name="Secka A."/>
            <person name="Antonio M."/>
            <person name="Oren A."/>
            <person name="Chaudhuri R.R."/>
            <person name="La Ragione R."/>
            <person name="Hildebrand F."/>
            <person name="Pallen M.J."/>
        </authorList>
    </citation>
    <scope>NUCLEOTIDE SEQUENCE</scope>
    <source>
        <strain evidence="2">CHK187-5294</strain>
    </source>
</reference>
<gene>
    <name evidence="2" type="ORF">H9727_01565</name>
</gene>
<accession>A0A9D2AA66</accession>
<sequence length="309" mass="33385">MKPLFWTELELETLTPPRALTRLAKAGIAVFEARRIGAGRVRFKVKSKDLQKIFAIFPRSCYTVNIIRNSPARLAAEFVKKRAVLCAMAAVFALLVTASGFFVLRIRFVGSGSWYAEEALPILSEAGVRAFAPFGEERAQRAERALSALPSVSFCSVEKEGLVVTVTIEVNAELPVQEPQKQFLSPADGRVESITVMRGTALVSEGDAVQKGQPLVSGEVIVGEGENAAHRQTYPVARCSLLCGGVYEYESAEKSEAAERRALAGALLRAQGEVVESSVTVSESGGGFVYRIDYTYRLVCSVNAGRTAG</sequence>
<comment type="caution">
    <text evidence="2">The sequence shown here is derived from an EMBL/GenBank/DDBJ whole genome shotgun (WGS) entry which is preliminary data.</text>
</comment>
<keyword evidence="1" id="KW-0472">Membrane</keyword>
<keyword evidence="1" id="KW-0812">Transmembrane</keyword>
<dbReference type="Proteomes" id="UP000824132">
    <property type="component" value="Unassembled WGS sequence"/>
</dbReference>
<keyword evidence="1" id="KW-1133">Transmembrane helix</keyword>
<organism evidence="2 3">
    <name type="scientific">Candidatus Borkfalkia avistercoris</name>
    <dbReference type="NCBI Taxonomy" id="2838504"/>
    <lineage>
        <taxon>Bacteria</taxon>
        <taxon>Bacillati</taxon>
        <taxon>Bacillota</taxon>
        <taxon>Clostridia</taxon>
        <taxon>Christensenellales</taxon>
        <taxon>Christensenellaceae</taxon>
        <taxon>Candidatus Borkfalkia</taxon>
    </lineage>
</organism>
<reference evidence="2" key="2">
    <citation type="submission" date="2021-04" db="EMBL/GenBank/DDBJ databases">
        <authorList>
            <person name="Gilroy R."/>
        </authorList>
    </citation>
    <scope>NUCLEOTIDE SEQUENCE</scope>
    <source>
        <strain evidence="2">CHK187-5294</strain>
    </source>
</reference>
<evidence type="ECO:0000256" key="1">
    <source>
        <dbReference type="SAM" id="Phobius"/>
    </source>
</evidence>